<feature type="domain" description="Herpesvirus Glycoprotein B PH-like" evidence="20">
    <location>
        <begin position="391"/>
        <end position="487"/>
    </location>
</feature>
<dbReference type="Gene3D" id="2.30.29.100">
    <property type="match status" value="1"/>
</dbReference>
<evidence type="ECO:0000259" key="20">
    <source>
        <dbReference type="Pfam" id="PF17417"/>
    </source>
</evidence>
<dbReference type="Gene3D" id="2.30.30.1230">
    <property type="match status" value="1"/>
</dbReference>
<keyword evidence="1" id="KW-1032">Host cell membrane</keyword>
<feature type="region of interest" description="Disordered" evidence="16">
    <location>
        <begin position="861"/>
        <end position="882"/>
    </location>
</feature>
<keyword evidence="6" id="KW-1040">Host Golgi apparatus</keyword>
<organism evidence="21">
    <name type="scientific">Tylonycteris robustula herpesvirus 1</name>
    <dbReference type="NCBI Taxonomy" id="1195376"/>
    <lineage>
        <taxon>Viruses</taxon>
        <taxon>Duplodnaviria</taxon>
        <taxon>Heunggongvirae</taxon>
        <taxon>Peploviricota</taxon>
        <taxon>Herviviricetes</taxon>
        <taxon>Herpesvirales</taxon>
    </lineage>
</organism>
<proteinExistence type="inferred from homology"/>
<evidence type="ECO:0000256" key="3">
    <source>
        <dbReference type="ARBA" id="ARBA00022692"/>
    </source>
</evidence>
<evidence type="ECO:0000256" key="9">
    <source>
        <dbReference type="ARBA" id="ARBA00022879"/>
    </source>
</evidence>
<evidence type="ECO:0000256" key="15">
    <source>
        <dbReference type="ARBA" id="ARBA00023296"/>
    </source>
</evidence>
<reference evidence="21" key="1">
    <citation type="journal article" date="2012" name="J. Virol.">
        <title>Virome analysis for identification of novel Mammalian viruses in bat species from chinese provinces.</title>
        <authorList>
            <person name="Wu Z."/>
            <person name="Ren X."/>
            <person name="Yang L."/>
            <person name="Hu Y."/>
            <person name="Yang J."/>
            <person name="He G."/>
            <person name="Zhang J."/>
            <person name="Dong J."/>
            <person name="Sun L."/>
            <person name="Du J."/>
            <person name="Liu L."/>
            <person name="Xue Y."/>
            <person name="Wang J."/>
            <person name="Yang F."/>
            <person name="Zhang S."/>
            <person name="Jin Q."/>
        </authorList>
    </citation>
    <scope>NUCLEOTIDE SEQUENCE</scope>
</reference>
<protein>
    <submittedName>
        <fullName evidence="21">Glycoprotein B</fullName>
    </submittedName>
</protein>
<evidence type="ECO:0000256" key="10">
    <source>
        <dbReference type="ARBA" id="ARBA00022989"/>
    </source>
</evidence>
<dbReference type="InterPro" id="IPR038631">
    <property type="entry name" value="Glycoprot_B_PH2_sf"/>
</dbReference>
<feature type="region of interest" description="Disordered" evidence="16">
    <location>
        <begin position="918"/>
        <end position="939"/>
    </location>
</feature>
<keyword evidence="15" id="KW-1160">Virus entry into host cell</keyword>
<dbReference type="SUPFAM" id="SSF161008">
    <property type="entry name" value="Viral glycoprotein ectodomain-like"/>
    <property type="match status" value="1"/>
</dbReference>
<evidence type="ECO:0000256" key="2">
    <source>
        <dbReference type="ARBA" id="ARBA00022581"/>
    </source>
</evidence>
<dbReference type="Gene3D" id="1.20.5.1890">
    <property type="match status" value="1"/>
</dbReference>
<dbReference type="GO" id="GO:0019031">
    <property type="term" value="C:viral envelope"/>
    <property type="evidence" value="ECO:0007669"/>
    <property type="project" value="UniProtKB-KW"/>
</dbReference>
<evidence type="ECO:0000256" key="1">
    <source>
        <dbReference type="ARBA" id="ARBA00022511"/>
    </source>
</evidence>
<feature type="transmembrane region" description="Helical" evidence="17">
    <location>
        <begin position="796"/>
        <end position="816"/>
    </location>
</feature>
<sequence>MPLRQRRGRANDPRRRARKEDETTPGEDDLASDGSQRSRSWIWCDARNSAMILCLGAYCLVFSIFLSLLTPGAALTVSATPTPPPPPASTNTVETSNHTNEDVNGTQSPVITTSLPFDKRPFDNRSIDQVESNMKKYPYRLCSMSQGTDLVRFVRMGQCEPYNPNLESKEGIMIIYKKDIVPYTFPVYTYSKELFFQRSYSYIKESYLLSSQKEVVAVPLWEVHRINLLNQCFGSYSKNIGDMRYVAYHKDDDKNISMWLLTDDFYSAHSQRYVTVKEHWHAYGHTWLYKETCSINCMVTNATGRSKYPYDFFVTSTGFVVDVSPFYDKNNGKNFKEDPRKFHILRGYTMVREFAHRNPGFHKVEKMAFLERDDAVLAWEIVDERNVTCEMKHWETVDRAVRTTHEYTYHFTSRGLTATFSAAKQNLSEQLRETKCIASEAKSKIKQIFNTTYASMYVEDGDVEIYRTAGNLIVFWQGLKQKTLAELEKAKNNSDAVTNTTGAGRRRRRRSTDNDTVLDVTYAQLQFTYDTLRSYINQMLGNIAEAWCIDQKRTTEVLKELSKINPSSILSAVYDRPMAARLAGDVLALAKCIEVDQQSVQVLRDMRILDSSGKVKGCYSRPAVRFRFINSTDTHSGQLGEDNEILLGTFRTEECEVPSLKIFIAGSVGYEYRDYQFRGTVSLDNIEVVDAMIKLNVNPLENTDFKILQLYTQGELKDANVFNLEDIMREYNHNKKRLNFVEGQVTDRTPGYLRGLDEFMTGLGLAGSGIGSVLGAVGGAIGSISGAIISWFTNPIGPFFILVFVIIIVCVIFTVYRSQKAAIRGPIEYFFPYVSRDVPSVGHNVTTHVQSQHTVIAELPSKGHKDGRSFSDSPQTEKAPTEYTPEDALGMLIAIRALHDQQKELYVKKKAITPSKPSILDRLSHSGYQRLAEDEADDA</sequence>
<evidence type="ECO:0000313" key="21">
    <source>
        <dbReference type="EMBL" id="AFK85011.1"/>
    </source>
</evidence>
<keyword evidence="3 17" id="KW-0812">Transmembrane</keyword>
<feature type="compositionally biased region" description="Basic and acidic residues" evidence="16">
    <location>
        <begin position="9"/>
        <end position="22"/>
    </location>
</feature>
<evidence type="ECO:0000256" key="6">
    <source>
        <dbReference type="ARBA" id="ARBA00022812"/>
    </source>
</evidence>
<feature type="compositionally biased region" description="Polar residues" evidence="16">
    <location>
        <begin position="94"/>
        <end position="115"/>
    </location>
</feature>
<feature type="domain" description="Herpesvirus glycoprotein B ectodomain C-terminal" evidence="18">
    <location>
        <begin position="519"/>
        <end position="740"/>
    </location>
</feature>
<dbReference type="InterPro" id="IPR035381">
    <property type="entry name" value="Glycoprot_B_PH2"/>
</dbReference>
<evidence type="ECO:0000256" key="16">
    <source>
        <dbReference type="SAM" id="MobiDB-lite"/>
    </source>
</evidence>
<dbReference type="Gene3D" id="6.10.250.3280">
    <property type="match status" value="1"/>
</dbReference>
<feature type="compositionally biased region" description="Polar residues" evidence="16">
    <location>
        <begin position="493"/>
        <end position="502"/>
    </location>
</feature>
<keyword evidence="4" id="KW-0732">Signal</keyword>
<evidence type="ECO:0000256" key="8">
    <source>
        <dbReference type="ARBA" id="ARBA00022870"/>
    </source>
</evidence>
<evidence type="ECO:0000256" key="12">
    <source>
        <dbReference type="ARBA" id="ARBA00023136"/>
    </source>
</evidence>
<dbReference type="InterPro" id="IPR000234">
    <property type="entry name" value="Herpes_Glycoprot_B"/>
</dbReference>
<dbReference type="Pfam" id="PF00606">
    <property type="entry name" value="Glycoprotein_B"/>
    <property type="match status" value="1"/>
</dbReference>
<accession>I3VR66</accession>
<keyword evidence="10 17" id="KW-1133">Transmembrane helix</keyword>
<evidence type="ECO:0000256" key="7">
    <source>
        <dbReference type="ARBA" id="ARBA00022844"/>
    </source>
</evidence>
<evidence type="ECO:0000256" key="13">
    <source>
        <dbReference type="ARBA" id="ARBA00023157"/>
    </source>
</evidence>
<gene>
    <name evidence="21" type="primary">gB</name>
</gene>
<keyword evidence="7" id="KW-0946">Virion</keyword>
<dbReference type="GO" id="GO:0046718">
    <property type="term" value="P:symbiont entry into host cell"/>
    <property type="evidence" value="ECO:0007669"/>
    <property type="project" value="UniProtKB-KW"/>
</dbReference>
<dbReference type="InterPro" id="IPR035377">
    <property type="entry name" value="Glycoprot_B_PH1"/>
</dbReference>
<keyword evidence="8" id="KW-1043">Host membrane</keyword>
<name>I3VR66_9VIRU</name>
<keyword evidence="12 17" id="KW-0472">Membrane</keyword>
<feature type="domain" description="Herpesvirus Glycoprotein B PH-like" evidence="19">
    <location>
        <begin position="180"/>
        <end position="389"/>
    </location>
</feature>
<dbReference type="GO" id="GO:0019062">
    <property type="term" value="P:virion attachment to host cell"/>
    <property type="evidence" value="ECO:0007669"/>
    <property type="project" value="UniProtKB-KW"/>
</dbReference>
<feature type="transmembrane region" description="Helical" evidence="17">
    <location>
        <begin position="49"/>
        <end position="69"/>
    </location>
</feature>
<evidence type="ECO:0000256" key="11">
    <source>
        <dbReference type="ARBA" id="ARBA00023046"/>
    </source>
</evidence>
<keyword evidence="13" id="KW-1015">Disulfide bond</keyword>
<feature type="region of interest" description="Disordered" evidence="16">
    <location>
        <begin position="1"/>
        <end position="34"/>
    </location>
</feature>
<evidence type="ECO:0000256" key="17">
    <source>
        <dbReference type="SAM" id="Phobius"/>
    </source>
</evidence>
<feature type="region of interest" description="Disordered" evidence="16">
    <location>
        <begin position="493"/>
        <end position="512"/>
    </location>
</feature>
<dbReference type="HAMAP" id="MF_04032">
    <property type="entry name" value="HSV_GB"/>
    <property type="match status" value="1"/>
</dbReference>
<dbReference type="EMBL" id="JQ814846">
    <property type="protein sequence ID" value="AFK85011.1"/>
    <property type="molecule type" value="Genomic_DNA"/>
</dbReference>
<evidence type="ECO:0000259" key="19">
    <source>
        <dbReference type="Pfam" id="PF17416"/>
    </source>
</evidence>
<keyword evidence="9" id="KW-0261">Viral envelope protein</keyword>
<evidence type="ECO:0000256" key="4">
    <source>
        <dbReference type="ARBA" id="ARBA00022729"/>
    </source>
</evidence>
<keyword evidence="2" id="KW-0945">Host-virus interaction</keyword>
<evidence type="ECO:0000256" key="5">
    <source>
        <dbReference type="ARBA" id="ARBA00022804"/>
    </source>
</evidence>
<keyword evidence="11" id="KW-1039">Host endosome</keyword>
<keyword evidence="5" id="KW-1161">Viral attachment to host cell</keyword>
<evidence type="ECO:0000259" key="18">
    <source>
        <dbReference type="Pfam" id="PF00606"/>
    </source>
</evidence>
<feature type="region of interest" description="Disordered" evidence="16">
    <location>
        <begin position="78"/>
        <end position="115"/>
    </location>
</feature>
<dbReference type="Pfam" id="PF17417">
    <property type="entry name" value="Glycoprot_B_PH2"/>
    <property type="match status" value="1"/>
</dbReference>
<dbReference type="Pfam" id="PF17416">
    <property type="entry name" value="Glycoprot_B_PH1"/>
    <property type="match status" value="1"/>
</dbReference>
<dbReference type="InterPro" id="IPR055341">
    <property type="entry name" value="Glycoprotein_B_ecto_C"/>
</dbReference>
<keyword evidence="14" id="KW-0325">Glycoprotein</keyword>
<evidence type="ECO:0000256" key="14">
    <source>
        <dbReference type="ARBA" id="ARBA00023180"/>
    </source>
</evidence>